<dbReference type="Gene3D" id="3.20.20.190">
    <property type="entry name" value="Phosphatidylinositol (PI) phosphodiesterase"/>
    <property type="match status" value="2"/>
</dbReference>
<dbReference type="Pfam" id="PF03009">
    <property type="entry name" value="GDPD"/>
    <property type="match status" value="1"/>
</dbReference>
<evidence type="ECO:0000256" key="6">
    <source>
        <dbReference type="ARBA" id="ARBA00023180"/>
    </source>
</evidence>
<comment type="catalytic activity">
    <reaction evidence="7">
        <text>a sn-glycero-3-phosphodiester + H2O = an alcohol + sn-glycerol 3-phosphate + H(+)</text>
        <dbReference type="Rhea" id="RHEA:12969"/>
        <dbReference type="ChEBI" id="CHEBI:15377"/>
        <dbReference type="ChEBI" id="CHEBI:15378"/>
        <dbReference type="ChEBI" id="CHEBI:30879"/>
        <dbReference type="ChEBI" id="CHEBI:57597"/>
        <dbReference type="ChEBI" id="CHEBI:83408"/>
        <dbReference type="EC" id="3.1.4.46"/>
    </reaction>
</comment>
<comment type="caution">
    <text evidence="12">The sequence shown here is derived from an EMBL/GenBank/DDBJ whole genome shotgun (WGS) entry which is preliminary data.</text>
</comment>
<feature type="signal peptide" evidence="10">
    <location>
        <begin position="1"/>
        <end position="37"/>
    </location>
</feature>
<name>A0AAV0H1U1_9ROSI</name>
<dbReference type="EC" id="3.1.4.46" evidence="2"/>
<keyword evidence="3 10" id="KW-0732">Signal</keyword>
<feature type="compositionally biased region" description="Pro residues" evidence="8">
    <location>
        <begin position="701"/>
        <end position="711"/>
    </location>
</feature>
<feature type="compositionally biased region" description="Low complexity" evidence="8">
    <location>
        <begin position="729"/>
        <end position="739"/>
    </location>
</feature>
<evidence type="ECO:0000313" key="12">
    <source>
        <dbReference type="EMBL" id="CAI0379242.1"/>
    </source>
</evidence>
<keyword evidence="13" id="KW-1185">Reference proteome</keyword>
<keyword evidence="6" id="KW-0325">Glycoprotein</keyword>
<evidence type="ECO:0000256" key="10">
    <source>
        <dbReference type="SAM" id="SignalP"/>
    </source>
</evidence>
<reference evidence="12" key="1">
    <citation type="submission" date="2022-08" db="EMBL/GenBank/DDBJ databases">
        <authorList>
            <person name="Gutierrez-Valencia J."/>
        </authorList>
    </citation>
    <scope>NUCLEOTIDE SEQUENCE</scope>
</reference>
<feature type="domain" description="GP-PDE" evidence="11">
    <location>
        <begin position="56"/>
        <end position="355"/>
    </location>
</feature>
<dbReference type="Proteomes" id="UP001154282">
    <property type="component" value="Unassembled WGS sequence"/>
</dbReference>
<evidence type="ECO:0000256" key="1">
    <source>
        <dbReference type="ARBA" id="ARBA00007277"/>
    </source>
</evidence>
<feature type="domain" description="GP-PDE" evidence="11">
    <location>
        <begin position="371"/>
        <end position="670"/>
    </location>
</feature>
<dbReference type="EMBL" id="CAMGYJ010000002">
    <property type="protein sequence ID" value="CAI0379242.1"/>
    <property type="molecule type" value="Genomic_DNA"/>
</dbReference>
<evidence type="ECO:0000256" key="9">
    <source>
        <dbReference type="SAM" id="Phobius"/>
    </source>
</evidence>
<dbReference type="FunFam" id="3.20.20.190:FF:000013">
    <property type="entry name" value="Glycerophosphodiester phosphodiesterase GDPDL3"/>
    <property type="match status" value="1"/>
</dbReference>
<evidence type="ECO:0000259" key="11">
    <source>
        <dbReference type="PROSITE" id="PS51704"/>
    </source>
</evidence>
<evidence type="ECO:0000256" key="2">
    <source>
        <dbReference type="ARBA" id="ARBA00012247"/>
    </source>
</evidence>
<evidence type="ECO:0000313" key="13">
    <source>
        <dbReference type="Proteomes" id="UP001154282"/>
    </source>
</evidence>
<dbReference type="CDD" id="cd08603">
    <property type="entry name" value="GDPD_SHV3_repeat_1"/>
    <property type="match status" value="1"/>
</dbReference>
<dbReference type="GO" id="GO:0008889">
    <property type="term" value="F:glycerophosphodiester phosphodiesterase activity"/>
    <property type="evidence" value="ECO:0007669"/>
    <property type="project" value="UniProtKB-EC"/>
</dbReference>
<dbReference type="GO" id="GO:0006629">
    <property type="term" value="P:lipid metabolic process"/>
    <property type="evidence" value="ECO:0007669"/>
    <property type="project" value="InterPro"/>
</dbReference>
<dbReference type="PANTHER" id="PTHR43620">
    <property type="entry name" value="GLYCEROPHOSPHORYL DIESTER PHOSPHODIESTERASE"/>
    <property type="match status" value="1"/>
</dbReference>
<dbReference type="PANTHER" id="PTHR43620:SF7">
    <property type="entry name" value="GLYCEROPHOSPHODIESTER PHOSPHODIESTERASE GDPD5-RELATED"/>
    <property type="match status" value="1"/>
</dbReference>
<dbReference type="PROSITE" id="PS51704">
    <property type="entry name" value="GP_PDE"/>
    <property type="match status" value="2"/>
</dbReference>
<keyword evidence="9" id="KW-0472">Membrane</keyword>
<dbReference type="GO" id="GO:0006071">
    <property type="term" value="P:glycerol metabolic process"/>
    <property type="evidence" value="ECO:0007669"/>
    <property type="project" value="UniProtKB-KW"/>
</dbReference>
<evidence type="ECO:0000256" key="3">
    <source>
        <dbReference type="ARBA" id="ARBA00022729"/>
    </source>
</evidence>
<dbReference type="InterPro" id="IPR017946">
    <property type="entry name" value="PLC-like_Pdiesterase_TIM-brl"/>
</dbReference>
<organism evidence="12 13">
    <name type="scientific">Linum tenue</name>
    <dbReference type="NCBI Taxonomy" id="586396"/>
    <lineage>
        <taxon>Eukaryota</taxon>
        <taxon>Viridiplantae</taxon>
        <taxon>Streptophyta</taxon>
        <taxon>Embryophyta</taxon>
        <taxon>Tracheophyta</taxon>
        <taxon>Spermatophyta</taxon>
        <taxon>Magnoliopsida</taxon>
        <taxon>eudicotyledons</taxon>
        <taxon>Gunneridae</taxon>
        <taxon>Pentapetalae</taxon>
        <taxon>rosids</taxon>
        <taxon>fabids</taxon>
        <taxon>Malpighiales</taxon>
        <taxon>Linaceae</taxon>
        <taxon>Linum</taxon>
    </lineage>
</organism>
<evidence type="ECO:0000256" key="5">
    <source>
        <dbReference type="ARBA" id="ARBA00022801"/>
    </source>
</evidence>
<evidence type="ECO:0000256" key="7">
    <source>
        <dbReference type="ARBA" id="ARBA00047512"/>
    </source>
</evidence>
<comment type="similarity">
    <text evidence="1">Belongs to the glycerophosphoryl diester phosphodiesterase family.</text>
</comment>
<dbReference type="FunFam" id="3.20.20.190:FF:000011">
    <property type="entry name" value="Glycerophosphodiester phosphodiesterase GDPDL3"/>
    <property type="match status" value="1"/>
</dbReference>
<feature type="chain" id="PRO_5043538554" description="glycerophosphodiester phosphodiesterase" evidence="10">
    <location>
        <begin position="38"/>
        <end position="773"/>
    </location>
</feature>
<evidence type="ECO:0000256" key="8">
    <source>
        <dbReference type="SAM" id="MobiDB-lite"/>
    </source>
</evidence>
<keyword evidence="4" id="KW-0319">Glycerol metabolism</keyword>
<keyword evidence="9" id="KW-1133">Transmembrane helix</keyword>
<proteinExistence type="inferred from homology"/>
<gene>
    <name evidence="12" type="ORF">LITE_LOCUS2182</name>
</gene>
<keyword evidence="5" id="KW-0378">Hydrolase</keyword>
<dbReference type="SUPFAM" id="SSF51695">
    <property type="entry name" value="PLC-like phosphodiesterases"/>
    <property type="match status" value="2"/>
</dbReference>
<sequence length="773" mass="83288">MTGCRRKSPAMSASMLLPLGLLLPLLILHSFPASVSAQRGGSGSAPRWQTLSGNSPIVVARGGFSGLVPDSSSAAYQLTQLTSAPDAVFWCDLQLSKDSFGLCLPDVKLDNSTDIAQVYQGRQNTYAVNGVRQTGWFAMDFNSTDLSTVALAQGVFSRSQKFDSNLFPILTPDDVTALKPAGFWLNIQHDAFYAQHNLSMRAYVLAASRRMVINYISSPEVGFLTSISSRFNPRITKLFFRFNGFDDVEPSTNQTYGSLRSNLTFIKTFASGILVPKTYIWPLDASNYLQPSTSLVLDAHKAGLEVVATDFYNDAVLSYNYSYDPVSEYLQFVNNGQFSVDGVLSDFPITPSAAFNCFAHMGQNASDKVNTLVITKNGASGDYPGCTNLAYQKAISDGADVIDCPIQISQDGVAFCQSSINLIDTTTAAETLTSLSSNVPELKGDGIYTFSLNWSQIQDLTPVISNPFPSYQLVRNPKERNAGKLVSLADFLGMAKDAGSLSGVLINIENAAYLMEKQGLAVLDAVETELTKAGYDNQTALKIMVQSTNSSVLMKLKDKKQYELVYAVDETIGSADPSAVSDIKNFAHSVVISKESVFPENDAFVTRMTDVITKLQKADLPVYVQTFSNEFASQPWDFFADINVELNTYILGTNISGVVTDFPETPNRYKKNRCLANLDNVPPYMAPVQAGSLLGLVQTPSLPPAQAPNPPLTENDIAEAPLPPVGTRPTADSPPGAGATPPPSPSGQPKGAAAGFVVSSVAILFTALSLLLH</sequence>
<evidence type="ECO:0000256" key="4">
    <source>
        <dbReference type="ARBA" id="ARBA00022798"/>
    </source>
</evidence>
<feature type="region of interest" description="Disordered" evidence="8">
    <location>
        <begin position="699"/>
        <end position="752"/>
    </location>
</feature>
<protein>
    <recommendedName>
        <fullName evidence="2">glycerophosphodiester phosphodiesterase</fullName>
        <ecNumber evidence="2">3.1.4.46</ecNumber>
    </recommendedName>
</protein>
<keyword evidence="9" id="KW-0812">Transmembrane</keyword>
<dbReference type="InterPro" id="IPR030395">
    <property type="entry name" value="GP_PDE_dom"/>
</dbReference>
<feature type="transmembrane region" description="Helical" evidence="9">
    <location>
        <begin position="751"/>
        <end position="772"/>
    </location>
</feature>
<dbReference type="AlphaFoldDB" id="A0AAV0H1U1"/>
<dbReference type="CDD" id="cd08604">
    <property type="entry name" value="GDPD_SHV3_repeat_2"/>
    <property type="match status" value="1"/>
</dbReference>
<accession>A0AAV0H1U1</accession>